<keyword evidence="1" id="KW-1133">Transmembrane helix</keyword>
<proteinExistence type="predicted"/>
<evidence type="ECO:0000313" key="2">
    <source>
        <dbReference type="EMBL" id="GIX86080.1"/>
    </source>
</evidence>
<organism evidence="2 3">
    <name type="scientific">Caerostris extrusa</name>
    <name type="common">Bark spider</name>
    <name type="synonym">Caerostris bankana</name>
    <dbReference type="NCBI Taxonomy" id="172846"/>
    <lineage>
        <taxon>Eukaryota</taxon>
        <taxon>Metazoa</taxon>
        <taxon>Ecdysozoa</taxon>
        <taxon>Arthropoda</taxon>
        <taxon>Chelicerata</taxon>
        <taxon>Arachnida</taxon>
        <taxon>Araneae</taxon>
        <taxon>Araneomorphae</taxon>
        <taxon>Entelegynae</taxon>
        <taxon>Araneoidea</taxon>
        <taxon>Araneidae</taxon>
        <taxon>Caerostris</taxon>
    </lineage>
</organism>
<dbReference type="EMBL" id="BPLR01003563">
    <property type="protein sequence ID" value="GIX86080.1"/>
    <property type="molecule type" value="Genomic_DNA"/>
</dbReference>
<keyword evidence="3" id="KW-1185">Reference proteome</keyword>
<accession>A0AAV4NMK1</accession>
<reference evidence="2 3" key="1">
    <citation type="submission" date="2021-06" db="EMBL/GenBank/DDBJ databases">
        <title>Caerostris extrusa draft genome.</title>
        <authorList>
            <person name="Kono N."/>
            <person name="Arakawa K."/>
        </authorList>
    </citation>
    <scope>NUCLEOTIDE SEQUENCE [LARGE SCALE GENOMIC DNA]</scope>
</reference>
<comment type="caution">
    <text evidence="2">The sequence shown here is derived from an EMBL/GenBank/DDBJ whole genome shotgun (WGS) entry which is preliminary data.</text>
</comment>
<keyword evidence="1" id="KW-0472">Membrane</keyword>
<protein>
    <submittedName>
        <fullName evidence="2">Uncharacterized protein</fullName>
    </submittedName>
</protein>
<dbReference type="Proteomes" id="UP001054945">
    <property type="component" value="Unassembled WGS sequence"/>
</dbReference>
<gene>
    <name evidence="2" type="ORF">CEXT_751651</name>
</gene>
<sequence>MECQSFNRGRVEFLFCQTFQIARLDAVLGLLLLSLLHEHCLLLELQTKRKEKEVVLSCLKSVRKGVLVVSIIGTVALALSLLGGRVEFLFCQNVSDCPPRCSFGFVVVVSSPRTLFAARTANNRKEKEVVLSCLKSVRKGVLVVSIMGTVALALSLLEEDNYSADAHER</sequence>
<feature type="transmembrane region" description="Helical" evidence="1">
    <location>
        <begin position="65"/>
        <end position="82"/>
    </location>
</feature>
<name>A0AAV4NMK1_CAEEX</name>
<evidence type="ECO:0000313" key="3">
    <source>
        <dbReference type="Proteomes" id="UP001054945"/>
    </source>
</evidence>
<dbReference type="AlphaFoldDB" id="A0AAV4NMK1"/>
<evidence type="ECO:0000256" key="1">
    <source>
        <dbReference type="SAM" id="Phobius"/>
    </source>
</evidence>
<keyword evidence="1" id="KW-0812">Transmembrane</keyword>